<protein>
    <recommendedName>
        <fullName evidence="6">Dolichyl-diphosphooligosaccharide-protein glycosyltransferase subunit OST5</fullName>
    </recommendedName>
</protein>
<organism evidence="7 8">
    <name type="scientific">Myxozyma melibiosi</name>
    <dbReference type="NCBI Taxonomy" id="54550"/>
    <lineage>
        <taxon>Eukaryota</taxon>
        <taxon>Fungi</taxon>
        <taxon>Dikarya</taxon>
        <taxon>Ascomycota</taxon>
        <taxon>Saccharomycotina</taxon>
        <taxon>Lipomycetes</taxon>
        <taxon>Lipomycetales</taxon>
        <taxon>Lipomycetaceae</taxon>
        <taxon>Myxozyma</taxon>
    </lineage>
</organism>
<evidence type="ECO:0000256" key="4">
    <source>
        <dbReference type="ARBA" id="ARBA00022989"/>
    </source>
</evidence>
<evidence type="ECO:0000256" key="6">
    <source>
        <dbReference type="RuleBase" id="RU367008"/>
    </source>
</evidence>
<reference evidence="7 8" key="1">
    <citation type="submission" date="2024-03" db="EMBL/GenBank/DDBJ databases">
        <title>Genome-scale model development and genomic sequencing of the oleaginous clade Lipomyces.</title>
        <authorList>
            <consortium name="Lawrence Berkeley National Laboratory"/>
            <person name="Czajka J.J."/>
            <person name="Han Y."/>
            <person name="Kim J."/>
            <person name="Mondo S.J."/>
            <person name="Hofstad B.A."/>
            <person name="Robles A."/>
            <person name="Haridas S."/>
            <person name="Riley R."/>
            <person name="LaButti K."/>
            <person name="Pangilinan J."/>
            <person name="Andreopoulos W."/>
            <person name="Lipzen A."/>
            <person name="Yan J."/>
            <person name="Wang M."/>
            <person name="Ng V."/>
            <person name="Grigoriev I.V."/>
            <person name="Spatafora J.W."/>
            <person name="Magnuson J.K."/>
            <person name="Baker S.E."/>
            <person name="Pomraning K.R."/>
        </authorList>
    </citation>
    <scope>NUCLEOTIDE SEQUENCE [LARGE SCALE GENOMIC DNA]</scope>
    <source>
        <strain evidence="7 8">Phaff 52-87</strain>
    </source>
</reference>
<evidence type="ECO:0000313" key="7">
    <source>
        <dbReference type="EMBL" id="KAK7203474.1"/>
    </source>
</evidence>
<dbReference type="GeneID" id="90038820"/>
<comment type="subunit">
    <text evidence="6">Component of the oligosaccharyltransferase (OST) complex.</text>
</comment>
<dbReference type="Pfam" id="PF05251">
    <property type="entry name" value="Ost5"/>
    <property type="match status" value="1"/>
</dbReference>
<dbReference type="Proteomes" id="UP001498771">
    <property type="component" value="Unassembled WGS sequence"/>
</dbReference>
<feature type="transmembrane region" description="Helical" evidence="6">
    <location>
        <begin position="28"/>
        <end position="47"/>
    </location>
</feature>
<dbReference type="RefSeq" id="XP_064766507.1">
    <property type="nucleotide sequence ID" value="XM_064913308.1"/>
</dbReference>
<evidence type="ECO:0000256" key="2">
    <source>
        <dbReference type="ARBA" id="ARBA00009825"/>
    </source>
</evidence>
<gene>
    <name evidence="7" type="ORF">BZA70DRAFT_282584</name>
</gene>
<dbReference type="InterPro" id="IPR007915">
    <property type="entry name" value="TMEM258/Ost5"/>
</dbReference>
<comment type="similarity">
    <text evidence="2 6">Belongs to the OST5 family.</text>
</comment>
<proteinExistence type="inferred from homology"/>
<comment type="subcellular location">
    <subcellularLocation>
        <location evidence="1 6">Membrane</location>
        <topology evidence="1 6">Multi-pass membrane protein</topology>
    </subcellularLocation>
</comment>
<accession>A0ABR1F0U3</accession>
<comment type="function">
    <text evidence="6">Subunit of the oligosaccharyl transferase (OST) complex that catalyzes the initial transfer of a defined glycan (Glc(3)Man(9)GlcNAc(2) in eukaryotes) from the lipid carrier dolichol-pyrophosphate to an asparagine residue within an Asn-X-Ser/Thr consensus motif in nascent polypeptide chains, the first step in protein N-glycosylation. N-glycosylation occurs cotranslationally and the complex associates with the Sec61 complex at the channel-forming translocon complex that mediates protein translocation across the endoplasmic reticulum (ER). All subunits are required for a maximal enzyme activity.</text>
</comment>
<comment type="caution">
    <text evidence="7">The sequence shown here is derived from an EMBL/GenBank/DDBJ whole genome shotgun (WGS) entry which is preliminary data.</text>
</comment>
<evidence type="ECO:0000256" key="3">
    <source>
        <dbReference type="ARBA" id="ARBA00022692"/>
    </source>
</evidence>
<evidence type="ECO:0000256" key="5">
    <source>
        <dbReference type="ARBA" id="ARBA00023136"/>
    </source>
</evidence>
<keyword evidence="3 6" id="KW-0812">Transmembrane</keyword>
<evidence type="ECO:0000313" key="8">
    <source>
        <dbReference type="Proteomes" id="UP001498771"/>
    </source>
</evidence>
<dbReference type="EMBL" id="JBBJBU010000011">
    <property type="protein sequence ID" value="KAK7203474.1"/>
    <property type="molecule type" value="Genomic_DNA"/>
</dbReference>
<evidence type="ECO:0000256" key="1">
    <source>
        <dbReference type="ARBA" id="ARBA00004141"/>
    </source>
</evidence>
<keyword evidence="4 6" id="KW-1133">Transmembrane helix</keyword>
<sequence length="84" mass="8843">MSSILPASKLWSQGTPFTPLISIDSQPILAILLLLAGIVLTALFSMTDKRGISGFIKQSVVAIPASLTLGFGFVYLLCAVGVYV</sequence>
<feature type="transmembrane region" description="Helical" evidence="6">
    <location>
        <begin position="59"/>
        <end position="83"/>
    </location>
</feature>
<keyword evidence="5 6" id="KW-0472">Membrane</keyword>
<name>A0ABR1F0U3_9ASCO</name>
<keyword evidence="8" id="KW-1185">Reference proteome</keyword>